<name>A0A7G5H7V7_9BACT</name>
<gene>
    <name evidence="7" type="ORF">H3H32_35735</name>
</gene>
<keyword evidence="2 5" id="KW-0119">Carbohydrate metabolism</keyword>
<protein>
    <recommendedName>
        <fullName evidence="5">Beta-xylanase</fullName>
        <ecNumber evidence="5">3.2.1.8</ecNumber>
    </recommendedName>
</protein>
<dbReference type="Gene3D" id="3.20.20.80">
    <property type="entry name" value="Glycosidases"/>
    <property type="match status" value="1"/>
</dbReference>
<comment type="similarity">
    <text evidence="5">Belongs to the glycosyl hydrolase 10 (cellulase F) family.</text>
</comment>
<proteinExistence type="inferred from homology"/>
<evidence type="ECO:0000313" key="7">
    <source>
        <dbReference type="EMBL" id="QMW07199.1"/>
    </source>
</evidence>
<keyword evidence="3 5" id="KW-0326">Glycosidase</keyword>
<evidence type="ECO:0000256" key="1">
    <source>
        <dbReference type="ARBA" id="ARBA00022801"/>
    </source>
</evidence>
<feature type="domain" description="GH10" evidence="6">
    <location>
        <begin position="20"/>
        <end position="356"/>
    </location>
</feature>
<evidence type="ECO:0000256" key="5">
    <source>
        <dbReference type="RuleBase" id="RU361174"/>
    </source>
</evidence>
<dbReference type="GO" id="GO:0045493">
    <property type="term" value="P:xylan catabolic process"/>
    <property type="evidence" value="ECO:0007669"/>
    <property type="project" value="UniProtKB-KW"/>
</dbReference>
<evidence type="ECO:0000259" key="6">
    <source>
        <dbReference type="PROSITE" id="PS51760"/>
    </source>
</evidence>
<sequence length="356" mass="41361">MIPVRKRISYILIALSVAFVAPEKGLKDYYKAYFPIGVAVNPRMVQPGPDADLIKAQFNSMTPENAMKMGPIHPEENRYNWKDADAIADFAQQNNIKLRGHTLCWHNQTPRWFFTDSTGKTVSRKVLLARLKQHITDVMGRYKGKIYAWDVVNEAVPDTGTGIYRKSKFYEIIGEDYIEKAFQYAHEADPSAQLFYNDYNTENASKRERIYQLLKKLKDKKIPINGVGLQAHWSIYEPSAQELEESISKFASLGLKIQFTEVDMSVYPKEHEGRARRDTDKSEFTPEMNDKQAAQYKLVFDIFRKHRDKITGVTFWNLTDKYSWLDNFPVPGRKDYPLLFDQNGQPKKAYERVVNF</sequence>
<keyword evidence="1 5" id="KW-0378">Hydrolase</keyword>
<evidence type="ECO:0000313" key="8">
    <source>
        <dbReference type="Proteomes" id="UP000515369"/>
    </source>
</evidence>
<comment type="catalytic activity">
    <reaction evidence="5">
        <text>Endohydrolysis of (1-&gt;4)-beta-D-xylosidic linkages in xylans.</text>
        <dbReference type="EC" id="3.2.1.8"/>
    </reaction>
</comment>
<dbReference type="PANTHER" id="PTHR31490">
    <property type="entry name" value="GLYCOSYL HYDROLASE"/>
    <property type="match status" value="1"/>
</dbReference>
<keyword evidence="7" id="KW-0858">Xylan degradation</keyword>
<dbReference type="EMBL" id="CP059732">
    <property type="protein sequence ID" value="QMW07199.1"/>
    <property type="molecule type" value="Genomic_DNA"/>
</dbReference>
<dbReference type="KEGG" id="sfol:H3H32_35735"/>
<dbReference type="PANTHER" id="PTHR31490:SF90">
    <property type="entry name" value="ENDO-1,4-BETA-XYLANASE A"/>
    <property type="match status" value="1"/>
</dbReference>
<dbReference type="InterPro" id="IPR044846">
    <property type="entry name" value="GH10"/>
</dbReference>
<evidence type="ECO:0000256" key="2">
    <source>
        <dbReference type="ARBA" id="ARBA00023277"/>
    </source>
</evidence>
<reference evidence="7 8" key="1">
    <citation type="submission" date="2020-07" db="EMBL/GenBank/DDBJ databases">
        <title>Spirosoma foliorum sp. nov., isolated from the leaves on the Nejang mountain Korea, Republic of.</title>
        <authorList>
            <person name="Ho H."/>
            <person name="Lee Y.-J."/>
            <person name="Nurcahyanto D.-A."/>
            <person name="Kim S.-G."/>
        </authorList>
    </citation>
    <scope>NUCLEOTIDE SEQUENCE [LARGE SCALE GENOMIC DNA]</scope>
    <source>
        <strain evidence="7 8">PL0136</strain>
    </source>
</reference>
<dbReference type="InterPro" id="IPR017853">
    <property type="entry name" value="GH"/>
</dbReference>
<dbReference type="InterPro" id="IPR001000">
    <property type="entry name" value="GH10_dom"/>
</dbReference>
<dbReference type="SMART" id="SM00633">
    <property type="entry name" value="Glyco_10"/>
    <property type="match status" value="1"/>
</dbReference>
<dbReference type="EC" id="3.2.1.8" evidence="5"/>
<dbReference type="GO" id="GO:0031176">
    <property type="term" value="F:endo-1,4-beta-xylanase activity"/>
    <property type="evidence" value="ECO:0007669"/>
    <property type="project" value="UniProtKB-EC"/>
</dbReference>
<keyword evidence="8" id="KW-1185">Reference proteome</keyword>
<evidence type="ECO:0000256" key="3">
    <source>
        <dbReference type="ARBA" id="ARBA00023295"/>
    </source>
</evidence>
<dbReference type="PROSITE" id="PS51760">
    <property type="entry name" value="GH10_2"/>
    <property type="match status" value="1"/>
</dbReference>
<dbReference type="AlphaFoldDB" id="A0A7G5H7V7"/>
<dbReference type="SUPFAM" id="SSF51445">
    <property type="entry name" value="(Trans)glycosidases"/>
    <property type="match status" value="1"/>
</dbReference>
<evidence type="ECO:0000256" key="4">
    <source>
        <dbReference type="ARBA" id="ARBA00023326"/>
    </source>
</evidence>
<dbReference type="Proteomes" id="UP000515369">
    <property type="component" value="Chromosome"/>
</dbReference>
<keyword evidence="4 5" id="KW-0624">Polysaccharide degradation</keyword>
<organism evidence="7 8">
    <name type="scientific">Spirosoma foliorum</name>
    <dbReference type="NCBI Taxonomy" id="2710596"/>
    <lineage>
        <taxon>Bacteria</taxon>
        <taxon>Pseudomonadati</taxon>
        <taxon>Bacteroidota</taxon>
        <taxon>Cytophagia</taxon>
        <taxon>Cytophagales</taxon>
        <taxon>Cytophagaceae</taxon>
        <taxon>Spirosoma</taxon>
    </lineage>
</organism>
<dbReference type="PRINTS" id="PR00134">
    <property type="entry name" value="GLHYDRLASE10"/>
</dbReference>
<dbReference type="Pfam" id="PF00331">
    <property type="entry name" value="Glyco_hydro_10"/>
    <property type="match status" value="1"/>
</dbReference>
<accession>A0A7G5H7V7</accession>